<comment type="similarity">
    <text evidence="2">Belongs to the class-V pyridoxal-phosphate-dependent aminotransferase family. Csd subfamily.</text>
</comment>
<evidence type="ECO:0000256" key="5">
    <source>
        <dbReference type="ARBA" id="ARBA00022898"/>
    </source>
</evidence>
<keyword evidence="10" id="KW-1185">Reference proteome</keyword>
<keyword evidence="5" id="KW-0663">Pyridoxal phosphate</keyword>
<dbReference type="SUPFAM" id="SSF82649">
    <property type="entry name" value="SufE/NifU"/>
    <property type="match status" value="1"/>
</dbReference>
<evidence type="ECO:0000256" key="6">
    <source>
        <dbReference type="ARBA" id="ARBA00050776"/>
    </source>
</evidence>
<dbReference type="SUPFAM" id="SSF53383">
    <property type="entry name" value="PLP-dependent transferases"/>
    <property type="match status" value="1"/>
</dbReference>
<dbReference type="InterPro" id="IPR015422">
    <property type="entry name" value="PyrdxlP-dep_Trfase_small"/>
</dbReference>
<evidence type="ECO:0000256" key="1">
    <source>
        <dbReference type="ARBA" id="ARBA00001933"/>
    </source>
</evidence>
<reference evidence="9 10" key="1">
    <citation type="submission" date="2024-03" db="EMBL/GenBank/DDBJ databases">
        <title>Community enrichment and isolation of bacterial strains for fucoidan degradation.</title>
        <authorList>
            <person name="Sichert A."/>
        </authorList>
    </citation>
    <scope>NUCLEOTIDE SEQUENCE [LARGE SCALE GENOMIC DNA]</scope>
    <source>
        <strain evidence="9 10">AS76</strain>
    </source>
</reference>
<evidence type="ECO:0000256" key="2">
    <source>
        <dbReference type="ARBA" id="ARBA00010447"/>
    </source>
</evidence>
<dbReference type="PANTHER" id="PTHR43586:SF8">
    <property type="entry name" value="CYSTEINE DESULFURASE 1, CHLOROPLASTIC"/>
    <property type="match status" value="1"/>
</dbReference>
<dbReference type="Gene3D" id="3.40.640.10">
    <property type="entry name" value="Type I PLP-dependent aspartate aminotransferase-like (Major domain)"/>
    <property type="match status" value="1"/>
</dbReference>
<dbReference type="Pfam" id="PF02657">
    <property type="entry name" value="SufE"/>
    <property type="match status" value="1"/>
</dbReference>
<dbReference type="InterPro" id="IPR015421">
    <property type="entry name" value="PyrdxlP-dep_Trfase_major"/>
</dbReference>
<dbReference type="InterPro" id="IPR000192">
    <property type="entry name" value="Aminotrans_V_dom"/>
</dbReference>
<dbReference type="InterPro" id="IPR003808">
    <property type="entry name" value="Fe-S_metab-assoc_dom"/>
</dbReference>
<organism evidence="9 10">
    <name type="scientific">Neptuniibacter pectenicola</name>
    <dbReference type="NCBI Taxonomy" id="1806669"/>
    <lineage>
        <taxon>Bacteria</taxon>
        <taxon>Pseudomonadati</taxon>
        <taxon>Pseudomonadota</taxon>
        <taxon>Gammaproteobacteria</taxon>
        <taxon>Oceanospirillales</taxon>
        <taxon>Oceanospirillaceae</taxon>
        <taxon>Neptuniibacter</taxon>
    </lineage>
</organism>
<keyword evidence="4 9" id="KW-0808">Transferase</keyword>
<dbReference type="Pfam" id="PF00266">
    <property type="entry name" value="Aminotran_5"/>
    <property type="match status" value="1"/>
</dbReference>
<dbReference type="InterPro" id="IPR010970">
    <property type="entry name" value="Cys_dSase_SufS"/>
</dbReference>
<sequence length="565" mass="62593">MTAQYRAEQQALQQVRKQFPILDQQANNSPLVYLDNAATTQKPQRVIDSLNRYYTMTNSNVHRASHTLSAEATLQFEQARETLAQFINAGHSKEVIWTRGTTESINLIAHSWGSTLRPGDEIILSTLEHHANIVPWQLLAQRTGAVINVIPLQDNGDLDLAAYKRLLSTKTRLVAVTHVSNAIGTINPVKQIIALAHAAGALALIDGAQALPHFNVDVTDLDADFYVFSAHKLYAPTGIGVLYAKQALLESMPPWQAGGEMIAKVSFTETTFNDLPFKFEAGTPNISGAIGFATAIKWLQAQDRRLLEQHETHLFNLALDGCSQIKGWQRIGSPEKSVSLLSFTLAGQHQQDIGYILDQQGIAVRTGHHCAMPLMQALSLAGTTRASFAFYNTRDEVNRLVEALDRISHAQQVSIPTHQPQTDDDRSQLSAQTSLHDKLLALNGWNARYREIMLQGKQLAHLPETLKSDAHLVKGCESNTWLVYECQQGETIRLRADSDARIIRGLLALILDLFDNKTAQEIQATDIESIFNQLALQRHLSPSRGNGIRAIVDKIYQIAEDSLTS</sequence>
<protein>
    <recommendedName>
        <fullName evidence="3">cysteine desulfurase</fullName>
        <ecNumber evidence="3">2.8.1.7</ecNumber>
    </recommendedName>
</protein>
<accession>A0ABU9TUW4</accession>
<evidence type="ECO:0000313" key="9">
    <source>
        <dbReference type="EMBL" id="MEM5537501.1"/>
    </source>
</evidence>
<feature type="domain" description="Fe-S metabolism associated" evidence="8">
    <location>
        <begin position="438"/>
        <end position="557"/>
    </location>
</feature>
<dbReference type="EC" id="2.8.1.7" evidence="3"/>
<dbReference type="GO" id="GO:0031071">
    <property type="term" value="F:cysteine desulfurase activity"/>
    <property type="evidence" value="ECO:0007669"/>
    <property type="project" value="UniProtKB-EC"/>
</dbReference>
<evidence type="ECO:0000259" key="7">
    <source>
        <dbReference type="Pfam" id="PF00266"/>
    </source>
</evidence>
<feature type="domain" description="Aminotransferase class V" evidence="7">
    <location>
        <begin position="32"/>
        <end position="400"/>
    </location>
</feature>
<comment type="caution">
    <text evidence="9">The sequence shown here is derived from an EMBL/GenBank/DDBJ whole genome shotgun (WGS) entry which is preliminary data.</text>
</comment>
<dbReference type="Gene3D" id="3.90.1150.10">
    <property type="entry name" value="Aspartate Aminotransferase, domain 1"/>
    <property type="match status" value="1"/>
</dbReference>
<gene>
    <name evidence="9" type="ORF">WNY58_14010</name>
</gene>
<dbReference type="InterPro" id="IPR015424">
    <property type="entry name" value="PyrdxlP-dep_Trfase"/>
</dbReference>
<dbReference type="NCBIfam" id="TIGR01979">
    <property type="entry name" value="sufS"/>
    <property type="match status" value="1"/>
</dbReference>
<evidence type="ECO:0000256" key="3">
    <source>
        <dbReference type="ARBA" id="ARBA00012239"/>
    </source>
</evidence>
<dbReference type="PANTHER" id="PTHR43586">
    <property type="entry name" value="CYSTEINE DESULFURASE"/>
    <property type="match status" value="1"/>
</dbReference>
<dbReference type="Gene3D" id="3.90.1010.10">
    <property type="match status" value="1"/>
</dbReference>
<comment type="catalytic activity">
    <reaction evidence="6">
        <text>(sulfur carrier)-H + L-cysteine = (sulfur carrier)-SH + L-alanine</text>
        <dbReference type="Rhea" id="RHEA:43892"/>
        <dbReference type="Rhea" id="RHEA-COMP:14737"/>
        <dbReference type="Rhea" id="RHEA-COMP:14739"/>
        <dbReference type="ChEBI" id="CHEBI:29917"/>
        <dbReference type="ChEBI" id="CHEBI:35235"/>
        <dbReference type="ChEBI" id="CHEBI:57972"/>
        <dbReference type="ChEBI" id="CHEBI:64428"/>
        <dbReference type="EC" id="2.8.1.7"/>
    </reaction>
</comment>
<dbReference type="EMBL" id="JBBMRA010000015">
    <property type="protein sequence ID" value="MEM5537501.1"/>
    <property type="molecule type" value="Genomic_DNA"/>
</dbReference>
<evidence type="ECO:0000256" key="4">
    <source>
        <dbReference type="ARBA" id="ARBA00022679"/>
    </source>
</evidence>
<name>A0ABU9TUW4_9GAMM</name>
<evidence type="ECO:0000313" key="10">
    <source>
        <dbReference type="Proteomes" id="UP001449225"/>
    </source>
</evidence>
<proteinExistence type="inferred from homology"/>
<evidence type="ECO:0000259" key="8">
    <source>
        <dbReference type="Pfam" id="PF02657"/>
    </source>
</evidence>
<dbReference type="RefSeq" id="WP_342854835.1">
    <property type="nucleotide sequence ID" value="NZ_JBBMRA010000015.1"/>
</dbReference>
<dbReference type="Proteomes" id="UP001449225">
    <property type="component" value="Unassembled WGS sequence"/>
</dbReference>
<dbReference type="CDD" id="cd06453">
    <property type="entry name" value="SufS_like"/>
    <property type="match status" value="1"/>
</dbReference>
<comment type="cofactor">
    <cofactor evidence="1">
        <name>pyridoxal 5'-phosphate</name>
        <dbReference type="ChEBI" id="CHEBI:597326"/>
    </cofactor>
</comment>